<evidence type="ECO:0000313" key="2">
    <source>
        <dbReference type="EMBL" id="OJJ66224.1"/>
    </source>
</evidence>
<feature type="region of interest" description="Disordered" evidence="1">
    <location>
        <begin position="1"/>
        <end position="63"/>
    </location>
</feature>
<dbReference type="EMBL" id="KV878700">
    <property type="protein sequence ID" value="OJJ66224.1"/>
    <property type="molecule type" value="Genomic_DNA"/>
</dbReference>
<feature type="compositionally biased region" description="Basic residues" evidence="1">
    <location>
        <begin position="27"/>
        <end position="44"/>
    </location>
</feature>
<gene>
    <name evidence="2" type="ORF">ASPBRDRAFT_666261</name>
</gene>
<dbReference type="OMA" id="YENGMEG"/>
<dbReference type="OrthoDB" id="4502630at2759"/>
<proteinExistence type="predicted"/>
<accession>A0A1L9U3G8</accession>
<keyword evidence="3" id="KW-1185">Reference proteome</keyword>
<protein>
    <submittedName>
        <fullName evidence="2">Uncharacterized protein</fullName>
    </submittedName>
</protein>
<name>A0A1L9U3G8_ASPBC</name>
<evidence type="ECO:0000313" key="3">
    <source>
        <dbReference type="Proteomes" id="UP000184499"/>
    </source>
</evidence>
<dbReference type="VEuPathDB" id="FungiDB:ASPBRDRAFT_666261"/>
<sequence length="402" mass="45563">MSGEQSNASVEGKKKAPDSFPSTSRPKGIRKSLAKTKGSSRRRNKTTDSATPLAKRDQDTNAATRIQSLEEEIESLKERNKALQTIFFEDVKGNKYADSYLEANGEIKQREVQWSSCCPAQWSDAISAVFLSSYFWVYNFIHRDPSRLSQQQKKELISRLDGYCVQEDFDDIASRLPESARKSFLGKVVQLLLAKECISRFFTNPFWYLVPDPGTEENSNMSTTGFGAQIFTLYENIRASDPSAAHPWRLWTTRFSNPSDEFGKAMTAHRKAMVNKICEEFLDQDLLRSLLKSSDETAFRDALVHLQRCFNDAAQTSVVISSNFQYLELATLDSLGPVYSSDKMTLAPYWDPDTSEKRLNGSRILFIEFPAVYICDGRKDSSGRMLGHPAVVYVEDNDVVFR</sequence>
<evidence type="ECO:0000256" key="1">
    <source>
        <dbReference type="SAM" id="MobiDB-lite"/>
    </source>
</evidence>
<dbReference type="Proteomes" id="UP000184499">
    <property type="component" value="Unassembled WGS sequence"/>
</dbReference>
<reference evidence="3" key="1">
    <citation type="journal article" date="2017" name="Genome Biol.">
        <title>Comparative genomics reveals high biological diversity and specific adaptations in the industrially and medically important fungal genus Aspergillus.</title>
        <authorList>
            <person name="de Vries R.P."/>
            <person name="Riley R."/>
            <person name="Wiebenga A."/>
            <person name="Aguilar-Osorio G."/>
            <person name="Amillis S."/>
            <person name="Uchima C.A."/>
            <person name="Anderluh G."/>
            <person name="Asadollahi M."/>
            <person name="Askin M."/>
            <person name="Barry K."/>
            <person name="Battaglia E."/>
            <person name="Bayram O."/>
            <person name="Benocci T."/>
            <person name="Braus-Stromeyer S.A."/>
            <person name="Caldana C."/>
            <person name="Canovas D."/>
            <person name="Cerqueira G.C."/>
            <person name="Chen F."/>
            <person name="Chen W."/>
            <person name="Choi C."/>
            <person name="Clum A."/>
            <person name="Dos Santos R.A."/>
            <person name="Damasio A.R."/>
            <person name="Diallinas G."/>
            <person name="Emri T."/>
            <person name="Fekete E."/>
            <person name="Flipphi M."/>
            <person name="Freyberg S."/>
            <person name="Gallo A."/>
            <person name="Gournas C."/>
            <person name="Habgood R."/>
            <person name="Hainaut M."/>
            <person name="Harispe M.L."/>
            <person name="Henrissat B."/>
            <person name="Hilden K.S."/>
            <person name="Hope R."/>
            <person name="Hossain A."/>
            <person name="Karabika E."/>
            <person name="Karaffa L."/>
            <person name="Karanyi Z."/>
            <person name="Krasevec N."/>
            <person name="Kuo A."/>
            <person name="Kusch H."/>
            <person name="LaButti K."/>
            <person name="Lagendijk E.L."/>
            <person name="Lapidus A."/>
            <person name="Levasseur A."/>
            <person name="Lindquist E."/>
            <person name="Lipzen A."/>
            <person name="Logrieco A.F."/>
            <person name="MacCabe A."/>
            <person name="Maekelae M.R."/>
            <person name="Malavazi I."/>
            <person name="Melin P."/>
            <person name="Meyer V."/>
            <person name="Mielnichuk N."/>
            <person name="Miskei M."/>
            <person name="Molnar A.P."/>
            <person name="Mule G."/>
            <person name="Ngan C.Y."/>
            <person name="Orejas M."/>
            <person name="Orosz E."/>
            <person name="Ouedraogo J.P."/>
            <person name="Overkamp K.M."/>
            <person name="Park H.-S."/>
            <person name="Perrone G."/>
            <person name="Piumi F."/>
            <person name="Punt P.J."/>
            <person name="Ram A.F."/>
            <person name="Ramon A."/>
            <person name="Rauscher S."/>
            <person name="Record E."/>
            <person name="Riano-Pachon D.M."/>
            <person name="Robert V."/>
            <person name="Roehrig J."/>
            <person name="Ruller R."/>
            <person name="Salamov A."/>
            <person name="Salih N.S."/>
            <person name="Samson R.A."/>
            <person name="Sandor E."/>
            <person name="Sanguinetti M."/>
            <person name="Schuetze T."/>
            <person name="Sepcic K."/>
            <person name="Shelest E."/>
            <person name="Sherlock G."/>
            <person name="Sophianopoulou V."/>
            <person name="Squina F.M."/>
            <person name="Sun H."/>
            <person name="Susca A."/>
            <person name="Todd R.B."/>
            <person name="Tsang A."/>
            <person name="Unkles S.E."/>
            <person name="van de Wiele N."/>
            <person name="van Rossen-Uffink D."/>
            <person name="Oliveira J.V."/>
            <person name="Vesth T.C."/>
            <person name="Visser J."/>
            <person name="Yu J.-H."/>
            <person name="Zhou M."/>
            <person name="Andersen M.R."/>
            <person name="Archer D.B."/>
            <person name="Baker S.E."/>
            <person name="Benoit I."/>
            <person name="Brakhage A.A."/>
            <person name="Braus G.H."/>
            <person name="Fischer R."/>
            <person name="Frisvad J.C."/>
            <person name="Goldman G.H."/>
            <person name="Houbraken J."/>
            <person name="Oakley B."/>
            <person name="Pocsi I."/>
            <person name="Scazzocchio C."/>
            <person name="Seiboth B."/>
            <person name="vanKuyk P.A."/>
            <person name="Wortman J."/>
            <person name="Dyer P.S."/>
            <person name="Grigoriev I.V."/>
        </authorList>
    </citation>
    <scope>NUCLEOTIDE SEQUENCE [LARGE SCALE GENOMIC DNA]</scope>
    <source>
        <strain evidence="3">CBS 101740 / IMI 381727 / IBT 21946</strain>
    </source>
</reference>
<dbReference type="AlphaFoldDB" id="A0A1L9U3G8"/>
<dbReference type="GeneID" id="93581235"/>
<organism evidence="2 3">
    <name type="scientific">Aspergillus brasiliensis (strain CBS 101740 / IMI 381727 / IBT 21946)</name>
    <dbReference type="NCBI Taxonomy" id="767769"/>
    <lineage>
        <taxon>Eukaryota</taxon>
        <taxon>Fungi</taxon>
        <taxon>Dikarya</taxon>
        <taxon>Ascomycota</taxon>
        <taxon>Pezizomycotina</taxon>
        <taxon>Eurotiomycetes</taxon>
        <taxon>Eurotiomycetidae</taxon>
        <taxon>Eurotiales</taxon>
        <taxon>Aspergillaceae</taxon>
        <taxon>Aspergillus</taxon>
        <taxon>Aspergillus subgen. Circumdati</taxon>
    </lineage>
</organism>
<dbReference type="RefSeq" id="XP_067473474.1">
    <property type="nucleotide sequence ID" value="XM_067628747.1"/>
</dbReference>